<evidence type="ECO:0000259" key="1">
    <source>
        <dbReference type="Pfam" id="PF11926"/>
    </source>
</evidence>
<comment type="caution">
    <text evidence="2">The sequence shown here is derived from an EMBL/GenBank/DDBJ whole genome shotgun (WGS) entry which is preliminary data.</text>
</comment>
<dbReference type="PANTHER" id="PTHR45089:SF24">
    <property type="entry name" value="DNAJ HEAT SHOCK N-TERMINAL DOMAIN-CONTAINING PROTEIN"/>
    <property type="match status" value="1"/>
</dbReference>
<feature type="domain" description="DUF3444" evidence="1">
    <location>
        <begin position="1"/>
        <end position="123"/>
    </location>
</feature>
<keyword evidence="3" id="KW-1185">Reference proteome</keyword>
<evidence type="ECO:0000313" key="2">
    <source>
        <dbReference type="EMBL" id="KAK4751250.1"/>
    </source>
</evidence>
<proteinExistence type="predicted"/>
<organism evidence="2 3">
    <name type="scientific">Trapa incisa</name>
    <dbReference type="NCBI Taxonomy" id="236973"/>
    <lineage>
        <taxon>Eukaryota</taxon>
        <taxon>Viridiplantae</taxon>
        <taxon>Streptophyta</taxon>
        <taxon>Embryophyta</taxon>
        <taxon>Tracheophyta</taxon>
        <taxon>Spermatophyta</taxon>
        <taxon>Magnoliopsida</taxon>
        <taxon>eudicotyledons</taxon>
        <taxon>Gunneridae</taxon>
        <taxon>Pentapetalae</taxon>
        <taxon>rosids</taxon>
        <taxon>malvids</taxon>
        <taxon>Myrtales</taxon>
        <taxon>Lythraceae</taxon>
        <taxon>Trapa</taxon>
    </lineage>
</organism>
<dbReference type="AlphaFoldDB" id="A0AAN7PT89"/>
<dbReference type="Proteomes" id="UP001345219">
    <property type="component" value="Chromosome 4"/>
</dbReference>
<dbReference type="EMBL" id="JAXIOK010000017">
    <property type="protein sequence ID" value="KAK4751250.1"/>
    <property type="molecule type" value="Genomic_DNA"/>
</dbReference>
<dbReference type="Pfam" id="PF11926">
    <property type="entry name" value="DUF3444"/>
    <property type="match status" value="1"/>
</dbReference>
<protein>
    <recommendedName>
        <fullName evidence="1">DUF3444 domain-containing protein</fullName>
    </recommendedName>
</protein>
<sequence>MPRYYAQVRKVFSPGFRLKITWFETDPYEKDQDEVNWCLGNLPVACGRYSFGGSEVTEDRLMFSHQIIYKNGDCRGTFLVYPRKGEIWALFMNWDIKWSLEPEKHSCFTYEFAEVLSDFVEGSALPLETFAPCVRNLRNSNSNVDGDYIGGGCASQDKIESPKWSKEVGSSKNLRNSNFERQSSIVRRSLRVSSKQSQINSDSTAKKVQFTNMEEVQEEYSYTSHSKL</sequence>
<accession>A0AAN7PT89</accession>
<dbReference type="InterPro" id="IPR024593">
    <property type="entry name" value="DUF3444"/>
</dbReference>
<reference evidence="2 3" key="1">
    <citation type="journal article" date="2023" name="Hortic Res">
        <title>Pangenome of water caltrop reveals structural variations and asymmetric subgenome divergence after allopolyploidization.</title>
        <authorList>
            <person name="Zhang X."/>
            <person name="Chen Y."/>
            <person name="Wang L."/>
            <person name="Yuan Y."/>
            <person name="Fang M."/>
            <person name="Shi L."/>
            <person name="Lu R."/>
            <person name="Comes H.P."/>
            <person name="Ma Y."/>
            <person name="Chen Y."/>
            <person name="Huang G."/>
            <person name="Zhou Y."/>
            <person name="Zheng Z."/>
            <person name="Qiu Y."/>
        </authorList>
    </citation>
    <scope>NUCLEOTIDE SEQUENCE [LARGE SCALE GENOMIC DNA]</scope>
    <source>
        <tissue evidence="2">Roots</tissue>
    </source>
</reference>
<gene>
    <name evidence="2" type="ORF">SAY87_004732</name>
</gene>
<evidence type="ECO:0000313" key="3">
    <source>
        <dbReference type="Proteomes" id="UP001345219"/>
    </source>
</evidence>
<dbReference type="PANTHER" id="PTHR45089">
    <property type="entry name" value="DNAJ HEAT SHOCK AMINO-TERMINAL DOMAIN PROTEIN-RELATED"/>
    <property type="match status" value="1"/>
</dbReference>
<name>A0AAN7PT89_9MYRT</name>